<dbReference type="PANTHER" id="PTHR21016">
    <property type="entry name" value="BETA-AMYLOID BINDING PROTEIN-RELATED"/>
    <property type="match status" value="1"/>
</dbReference>
<feature type="transmembrane region" description="Helical" evidence="5">
    <location>
        <begin position="56"/>
        <end position="80"/>
    </location>
</feature>
<name>A0A7Y2PKP4_9THEO</name>
<dbReference type="Proteomes" id="UP000529861">
    <property type="component" value="Unassembled WGS sequence"/>
</dbReference>
<evidence type="ECO:0000313" key="8">
    <source>
        <dbReference type="Proteomes" id="UP000529861"/>
    </source>
</evidence>
<proteinExistence type="predicted"/>
<dbReference type="RefSeq" id="WP_170270593.1">
    <property type="nucleotide sequence ID" value="NZ_JABEQB010000008.1"/>
</dbReference>
<accession>A0A7Y2PKP4</accession>
<dbReference type="Pfam" id="PF05154">
    <property type="entry name" value="TM2"/>
    <property type="match status" value="1"/>
</dbReference>
<dbReference type="GO" id="GO:0016020">
    <property type="term" value="C:membrane"/>
    <property type="evidence" value="ECO:0007669"/>
    <property type="project" value="UniProtKB-SubCell"/>
</dbReference>
<gene>
    <name evidence="7" type="ORF">HKI81_03975</name>
</gene>
<reference evidence="7 8" key="1">
    <citation type="submission" date="2020-04" db="EMBL/GenBank/DDBJ databases">
        <title>Draft genome sequence of Caldanaerobacter sunterraneus. strain 1523vc isolated from Griffin hot spring, Kamchatka, Russia.</title>
        <authorList>
            <person name="Toshchakov S.V."/>
            <person name="Podosokorskaya O.A."/>
            <person name="Kublanov I.V."/>
            <person name="Korzhenkov A."/>
            <person name="Patrushev M.V."/>
        </authorList>
    </citation>
    <scope>NUCLEOTIDE SEQUENCE [LARGE SCALE GENOMIC DNA]</scope>
    <source>
        <strain evidence="7 8">1523vc</strain>
    </source>
</reference>
<evidence type="ECO:0000256" key="4">
    <source>
        <dbReference type="ARBA" id="ARBA00023136"/>
    </source>
</evidence>
<sequence length="113" mass="12785">MDNLELKNQLNEKQLVIFNQEFDKKKKNPVVAWLFWFFLGGLGAHRLYLGKTASGLILMGVTLLTAWFTFGIPTFIWLIVDAFLLPGMIGEKNKEIETEILNQIKGVVGSENA</sequence>
<evidence type="ECO:0000259" key="6">
    <source>
        <dbReference type="Pfam" id="PF05154"/>
    </source>
</evidence>
<keyword evidence="4 5" id="KW-0472">Membrane</keyword>
<keyword evidence="2 5" id="KW-0812">Transmembrane</keyword>
<comment type="subcellular location">
    <subcellularLocation>
        <location evidence="1">Membrane</location>
        <topology evidence="1">Multi-pass membrane protein</topology>
    </subcellularLocation>
</comment>
<protein>
    <submittedName>
        <fullName evidence="7">TM2 domain-containing protein</fullName>
    </submittedName>
</protein>
<dbReference type="AlphaFoldDB" id="A0A7Y2PKP4"/>
<organism evidence="7 8">
    <name type="scientific">Caldanaerobacter subterraneus</name>
    <dbReference type="NCBI Taxonomy" id="911092"/>
    <lineage>
        <taxon>Bacteria</taxon>
        <taxon>Bacillati</taxon>
        <taxon>Bacillota</taxon>
        <taxon>Clostridia</taxon>
        <taxon>Thermoanaerobacterales</taxon>
        <taxon>Thermoanaerobacteraceae</taxon>
        <taxon>Caldanaerobacter</taxon>
    </lineage>
</organism>
<dbReference type="EMBL" id="JABEQB010000008">
    <property type="protein sequence ID" value="NNG66396.1"/>
    <property type="molecule type" value="Genomic_DNA"/>
</dbReference>
<keyword evidence="3 5" id="KW-1133">Transmembrane helix</keyword>
<dbReference type="InterPro" id="IPR007829">
    <property type="entry name" value="TM2"/>
</dbReference>
<evidence type="ECO:0000256" key="5">
    <source>
        <dbReference type="SAM" id="Phobius"/>
    </source>
</evidence>
<dbReference type="PANTHER" id="PTHR21016:SF25">
    <property type="entry name" value="TM2 DOMAIN-CONTAINING PROTEIN DDB_G0277895-RELATED"/>
    <property type="match status" value="1"/>
</dbReference>
<feature type="transmembrane region" description="Helical" evidence="5">
    <location>
        <begin position="30"/>
        <end position="49"/>
    </location>
</feature>
<dbReference type="InterPro" id="IPR050932">
    <property type="entry name" value="TM2D1-3-like"/>
</dbReference>
<evidence type="ECO:0000256" key="1">
    <source>
        <dbReference type="ARBA" id="ARBA00004141"/>
    </source>
</evidence>
<comment type="caution">
    <text evidence="7">The sequence shown here is derived from an EMBL/GenBank/DDBJ whole genome shotgun (WGS) entry which is preliminary data.</text>
</comment>
<evidence type="ECO:0000256" key="2">
    <source>
        <dbReference type="ARBA" id="ARBA00022692"/>
    </source>
</evidence>
<evidence type="ECO:0000256" key="3">
    <source>
        <dbReference type="ARBA" id="ARBA00022989"/>
    </source>
</evidence>
<feature type="domain" description="TM2" evidence="6">
    <location>
        <begin position="26"/>
        <end position="79"/>
    </location>
</feature>
<evidence type="ECO:0000313" key="7">
    <source>
        <dbReference type="EMBL" id="NNG66396.1"/>
    </source>
</evidence>